<keyword evidence="2" id="KW-0325">Glycoprotein</keyword>
<dbReference type="SUPFAM" id="SSF53254">
    <property type="entry name" value="Phosphoglycerate mutase-like"/>
    <property type="match status" value="1"/>
</dbReference>
<keyword evidence="5" id="KW-1185">Reference proteome</keyword>
<dbReference type="InterPro" id="IPR000560">
    <property type="entry name" value="His_Pase_clade-2"/>
</dbReference>
<keyword evidence="1" id="KW-0378">Hydrolase</keyword>
<keyword evidence="3" id="KW-1015">Disulfide bond</keyword>
<feature type="disulfide bond" evidence="3">
    <location>
        <begin position="249"/>
        <end position="263"/>
    </location>
</feature>
<dbReference type="PIRSF" id="PIRSF000894">
    <property type="entry name" value="Acid_phosphatase"/>
    <property type="match status" value="1"/>
</dbReference>
<sequence length="456" mass="50201">MISLGPNKRSAARSSTSTWATPGLALIAVLVLVSAIEVTAETQSFRDHSAQFSRYKPAEEYTPAVSRCKVEQVIVLERGGASRPDAHLAASIQASLAKVVGKSDYKNSQLNFLANYTYNLGSDGALLPMGQIKELWIQFRKRYCDTEGMWKQDCLDYSIASADSPALVDSAKNWRAGLLQGANAPADAALVTINSTLAAPSCPNLVSSVPTAQQQWRDVWTPAVIQRLQSGGENYGLNSTDVINFAYMCALESAAIGSTSPFCGLFIDSEWSHIEYDGDLGKYFNHAYGAPLARTQAVRYTTELLSRLTWFFPLIRRQAQPRITSKLPVYVDVTSDDQLLSFMTLLGFFDDATLSTTLPCPMRSFVTSKMIPFAGRIVVERMTCTGHGFWKEFLYKISDSSPAYVRVLVNDKSVNLSQLCDEDDRVEGGTMCTLTSFSEHVKARLQEATKDSAKCR</sequence>
<dbReference type="PANTHER" id="PTHR20963">
    <property type="entry name" value="MULTIPLE INOSITOL POLYPHOSPHATE PHOSPHATASE-RELATED"/>
    <property type="match status" value="1"/>
</dbReference>
<feature type="disulfide bond" evidence="3">
    <location>
        <begin position="420"/>
        <end position="432"/>
    </location>
</feature>
<gene>
    <name evidence="4" type="ORF">BZ3500_MVSOF-1268-A1-R1_CHR8-2G10270</name>
</gene>
<dbReference type="InterPro" id="IPR029033">
    <property type="entry name" value="His_PPase_superfam"/>
</dbReference>
<dbReference type="EMBL" id="FMWP01000088">
    <property type="protein sequence ID" value="SCZ96531.1"/>
    <property type="molecule type" value="Genomic_DNA"/>
</dbReference>
<feature type="disulfide bond" evidence="3">
    <location>
        <begin position="68"/>
        <end position="384"/>
    </location>
</feature>
<dbReference type="OrthoDB" id="6509975at2759"/>
<dbReference type="CDD" id="cd07061">
    <property type="entry name" value="HP_HAP_like"/>
    <property type="match status" value="1"/>
</dbReference>
<dbReference type="PANTHER" id="PTHR20963:SF18">
    <property type="entry name" value="ACID PHOSPHATASE PHO11-RELATED"/>
    <property type="match status" value="1"/>
</dbReference>
<evidence type="ECO:0000256" key="2">
    <source>
        <dbReference type="ARBA" id="ARBA00023180"/>
    </source>
</evidence>
<organism evidence="4 5">
    <name type="scientific">Microbotryum saponariae</name>
    <dbReference type="NCBI Taxonomy" id="289078"/>
    <lineage>
        <taxon>Eukaryota</taxon>
        <taxon>Fungi</taxon>
        <taxon>Dikarya</taxon>
        <taxon>Basidiomycota</taxon>
        <taxon>Pucciniomycotina</taxon>
        <taxon>Microbotryomycetes</taxon>
        <taxon>Microbotryales</taxon>
        <taxon>Microbotryaceae</taxon>
        <taxon>Microbotryum</taxon>
    </lineage>
</organism>
<protein>
    <submittedName>
        <fullName evidence="4">BZ3500_MvSof-1268-A1-R1_Chr8-2g10270 protein</fullName>
    </submittedName>
</protein>
<reference evidence="5" key="1">
    <citation type="submission" date="2016-10" db="EMBL/GenBank/DDBJ databases">
        <authorList>
            <person name="Jeantristanb JTB J.-T."/>
            <person name="Ricardo R."/>
        </authorList>
    </citation>
    <scope>NUCLEOTIDE SEQUENCE [LARGE SCALE GENOMIC DNA]</scope>
</reference>
<evidence type="ECO:0000313" key="4">
    <source>
        <dbReference type="EMBL" id="SCZ96531.1"/>
    </source>
</evidence>
<dbReference type="Proteomes" id="UP000249723">
    <property type="component" value="Unassembled WGS sequence"/>
</dbReference>
<evidence type="ECO:0000256" key="1">
    <source>
        <dbReference type="ARBA" id="ARBA00022801"/>
    </source>
</evidence>
<dbReference type="GO" id="GO:0003993">
    <property type="term" value="F:acid phosphatase activity"/>
    <property type="evidence" value="ECO:0007669"/>
    <property type="project" value="TreeGrafter"/>
</dbReference>
<dbReference type="Pfam" id="PF00328">
    <property type="entry name" value="His_Phos_2"/>
    <property type="match status" value="1"/>
</dbReference>
<dbReference type="AlphaFoldDB" id="A0A2X0LBI0"/>
<dbReference type="InterPro" id="IPR016274">
    <property type="entry name" value="Histidine_acid_Pase_euk"/>
</dbReference>
<proteinExistence type="predicted"/>
<evidence type="ECO:0000313" key="5">
    <source>
        <dbReference type="Proteomes" id="UP000249723"/>
    </source>
</evidence>
<name>A0A2X0LBI0_9BASI</name>
<dbReference type="Gene3D" id="3.40.50.1240">
    <property type="entry name" value="Phosphoglycerate mutase-like"/>
    <property type="match status" value="1"/>
</dbReference>
<accession>A0A2X0LBI0</accession>
<evidence type="ECO:0000256" key="3">
    <source>
        <dbReference type="PIRSR" id="PIRSR000894-2"/>
    </source>
</evidence>